<keyword evidence="2" id="KW-1003">Cell membrane</keyword>
<evidence type="ECO:0000313" key="7">
    <source>
        <dbReference type="EMBL" id="SMB88204.1"/>
    </source>
</evidence>
<keyword evidence="8" id="KW-1185">Reference proteome</keyword>
<reference evidence="7 8" key="1">
    <citation type="submission" date="2017-04" db="EMBL/GenBank/DDBJ databases">
        <authorList>
            <person name="Afonso C.L."/>
            <person name="Miller P.J."/>
            <person name="Scott M.A."/>
            <person name="Spackman E."/>
            <person name="Goraichik I."/>
            <person name="Dimitrov K.M."/>
            <person name="Suarez D.L."/>
            <person name="Swayne D.E."/>
        </authorList>
    </citation>
    <scope>NUCLEOTIDE SEQUENCE [LARGE SCALE GENOMIC DNA]</scope>
    <source>
        <strain evidence="7 8">DSM 11270</strain>
    </source>
</reference>
<dbReference type="EMBL" id="FWWT01000015">
    <property type="protein sequence ID" value="SMB88204.1"/>
    <property type="molecule type" value="Genomic_DNA"/>
</dbReference>
<dbReference type="Pfam" id="PF03899">
    <property type="entry name" value="ATP-synt_I"/>
    <property type="match status" value="1"/>
</dbReference>
<dbReference type="InterPro" id="IPR005598">
    <property type="entry name" value="ATP_synth_I"/>
</dbReference>
<accession>A0A1W1V5F5</accession>
<keyword evidence="5 6" id="KW-0472">Membrane</keyword>
<evidence type="ECO:0000256" key="6">
    <source>
        <dbReference type="SAM" id="Phobius"/>
    </source>
</evidence>
<dbReference type="OrthoDB" id="9948771at2"/>
<evidence type="ECO:0000256" key="4">
    <source>
        <dbReference type="ARBA" id="ARBA00022989"/>
    </source>
</evidence>
<evidence type="ECO:0000256" key="2">
    <source>
        <dbReference type="ARBA" id="ARBA00022475"/>
    </source>
</evidence>
<sequence length="93" mass="10678">MIFAVVKGFLLGLLVSIFNHYIVIRVANRMTSENIHSFKGKVVFRYLIRYATNLLALFLVYKNMPMLIATAIGLTSVKNYLYIKYILKKEGGE</sequence>
<feature type="transmembrane region" description="Helical" evidence="6">
    <location>
        <begin position="6"/>
        <end position="23"/>
    </location>
</feature>
<feature type="transmembrane region" description="Helical" evidence="6">
    <location>
        <begin position="43"/>
        <end position="61"/>
    </location>
</feature>
<dbReference type="RefSeq" id="WP_084052831.1">
    <property type="nucleotide sequence ID" value="NZ_FWWT01000015.1"/>
</dbReference>
<dbReference type="AlphaFoldDB" id="A0A1W1V5F5"/>
<dbReference type="Proteomes" id="UP000192731">
    <property type="component" value="Unassembled WGS sequence"/>
</dbReference>
<comment type="subcellular location">
    <subcellularLocation>
        <location evidence="1">Cell membrane</location>
        <topology evidence="1">Multi-pass membrane protein</topology>
    </subcellularLocation>
</comment>
<evidence type="ECO:0000256" key="1">
    <source>
        <dbReference type="ARBA" id="ARBA00004651"/>
    </source>
</evidence>
<protein>
    <submittedName>
        <fullName evidence="7">ATP synthase I chain</fullName>
    </submittedName>
</protein>
<dbReference type="GO" id="GO:0005886">
    <property type="term" value="C:plasma membrane"/>
    <property type="evidence" value="ECO:0007669"/>
    <property type="project" value="UniProtKB-SubCell"/>
</dbReference>
<gene>
    <name evidence="7" type="ORF">SAMN00017405_1852</name>
</gene>
<keyword evidence="3 6" id="KW-0812">Transmembrane</keyword>
<proteinExistence type="predicted"/>
<evidence type="ECO:0000256" key="3">
    <source>
        <dbReference type="ARBA" id="ARBA00022692"/>
    </source>
</evidence>
<evidence type="ECO:0000313" key="8">
    <source>
        <dbReference type="Proteomes" id="UP000192731"/>
    </source>
</evidence>
<name>A0A1W1V5F5_DESTI</name>
<evidence type="ECO:0000256" key="5">
    <source>
        <dbReference type="ARBA" id="ARBA00023136"/>
    </source>
</evidence>
<dbReference type="STRING" id="656914.SAMN00017405_1852"/>
<organism evidence="7 8">
    <name type="scientific">Desulfonispora thiosulfatigenes DSM 11270</name>
    <dbReference type="NCBI Taxonomy" id="656914"/>
    <lineage>
        <taxon>Bacteria</taxon>
        <taxon>Bacillati</taxon>
        <taxon>Bacillota</taxon>
        <taxon>Clostridia</taxon>
        <taxon>Eubacteriales</taxon>
        <taxon>Peptococcaceae</taxon>
        <taxon>Desulfonispora</taxon>
    </lineage>
</organism>
<keyword evidence="4 6" id="KW-1133">Transmembrane helix</keyword>